<reference evidence="1" key="1">
    <citation type="journal article" date="2020" name="Stud. Mycol.">
        <title>101 Dothideomycetes genomes: a test case for predicting lifestyles and emergence of pathogens.</title>
        <authorList>
            <person name="Haridas S."/>
            <person name="Albert R."/>
            <person name="Binder M."/>
            <person name="Bloem J."/>
            <person name="Labutti K."/>
            <person name="Salamov A."/>
            <person name="Andreopoulos B."/>
            <person name="Baker S."/>
            <person name="Barry K."/>
            <person name="Bills G."/>
            <person name="Bluhm B."/>
            <person name="Cannon C."/>
            <person name="Castanera R."/>
            <person name="Culley D."/>
            <person name="Daum C."/>
            <person name="Ezra D."/>
            <person name="Gonzalez J."/>
            <person name="Henrissat B."/>
            <person name="Kuo A."/>
            <person name="Liang C."/>
            <person name="Lipzen A."/>
            <person name="Lutzoni F."/>
            <person name="Magnuson J."/>
            <person name="Mondo S."/>
            <person name="Nolan M."/>
            <person name="Ohm R."/>
            <person name="Pangilinan J."/>
            <person name="Park H.-J."/>
            <person name="Ramirez L."/>
            <person name="Alfaro M."/>
            <person name="Sun H."/>
            <person name="Tritt A."/>
            <person name="Yoshinaga Y."/>
            <person name="Zwiers L.-H."/>
            <person name="Turgeon B."/>
            <person name="Goodwin S."/>
            <person name="Spatafora J."/>
            <person name="Crous P."/>
            <person name="Grigoriev I."/>
        </authorList>
    </citation>
    <scope>NUCLEOTIDE SEQUENCE</scope>
    <source>
        <strain evidence="1">CBS 113818</strain>
    </source>
</reference>
<proteinExistence type="predicted"/>
<name>A0A6A6ZI08_9PLEO</name>
<dbReference type="AlphaFoldDB" id="A0A6A6ZI08"/>
<accession>A0A6A6ZI08</accession>
<organism evidence="1 2">
    <name type="scientific">Ophiobolus disseminans</name>
    <dbReference type="NCBI Taxonomy" id="1469910"/>
    <lineage>
        <taxon>Eukaryota</taxon>
        <taxon>Fungi</taxon>
        <taxon>Dikarya</taxon>
        <taxon>Ascomycota</taxon>
        <taxon>Pezizomycotina</taxon>
        <taxon>Dothideomycetes</taxon>
        <taxon>Pleosporomycetidae</taxon>
        <taxon>Pleosporales</taxon>
        <taxon>Pleosporineae</taxon>
        <taxon>Phaeosphaeriaceae</taxon>
        <taxon>Ophiobolus</taxon>
    </lineage>
</organism>
<evidence type="ECO:0000313" key="2">
    <source>
        <dbReference type="Proteomes" id="UP000799424"/>
    </source>
</evidence>
<keyword evidence="2" id="KW-1185">Reference proteome</keyword>
<gene>
    <name evidence="1" type="ORF">CC86DRAFT_117046</name>
</gene>
<sequence>MAELIYETPPGCRNLLPTEITPIKNLALSYIRGRYIDIQYVQPPPVRPIPAIVKVRIATSAGVYRRNRGTWKACCVLQVGKGIRVERGSPFAAFRPDPTPQDDPDVLTYSGVASSEWPSHLSPNTGETLDVSFHLQERPFLERGSERVTMIELKGYTTQDGKRMMELHGLKFGCIQAKMH</sequence>
<dbReference type="Proteomes" id="UP000799424">
    <property type="component" value="Unassembled WGS sequence"/>
</dbReference>
<evidence type="ECO:0000313" key="1">
    <source>
        <dbReference type="EMBL" id="KAF2820711.1"/>
    </source>
</evidence>
<dbReference type="EMBL" id="MU006240">
    <property type="protein sequence ID" value="KAF2820711.1"/>
    <property type="molecule type" value="Genomic_DNA"/>
</dbReference>
<protein>
    <submittedName>
        <fullName evidence="1">Uncharacterized protein</fullName>
    </submittedName>
</protein>